<dbReference type="OrthoDB" id="3335358at2759"/>
<evidence type="ECO:0008006" key="3">
    <source>
        <dbReference type="Google" id="ProtNLM"/>
    </source>
</evidence>
<keyword evidence="2" id="KW-1185">Reference proteome</keyword>
<dbReference type="PANTHER" id="PTHR34129">
    <property type="entry name" value="BLR1139 PROTEIN"/>
    <property type="match status" value="1"/>
</dbReference>
<evidence type="ECO:0000313" key="2">
    <source>
        <dbReference type="Proteomes" id="UP000887229"/>
    </source>
</evidence>
<protein>
    <recommendedName>
        <fullName evidence="3">DUF952 domain-containing protein</fullName>
    </recommendedName>
</protein>
<dbReference type="EMBL" id="MU251269">
    <property type="protein sequence ID" value="KAG9251284.1"/>
    <property type="molecule type" value="Genomic_DNA"/>
</dbReference>
<organism evidence="1 2">
    <name type="scientific">Emericellopsis atlantica</name>
    <dbReference type="NCBI Taxonomy" id="2614577"/>
    <lineage>
        <taxon>Eukaryota</taxon>
        <taxon>Fungi</taxon>
        <taxon>Dikarya</taxon>
        <taxon>Ascomycota</taxon>
        <taxon>Pezizomycotina</taxon>
        <taxon>Sordariomycetes</taxon>
        <taxon>Hypocreomycetidae</taxon>
        <taxon>Hypocreales</taxon>
        <taxon>Bionectriaceae</taxon>
        <taxon>Emericellopsis</taxon>
    </lineage>
</organism>
<accession>A0A9P7ZFN9</accession>
<evidence type="ECO:0000313" key="1">
    <source>
        <dbReference type="EMBL" id="KAG9251284.1"/>
    </source>
</evidence>
<gene>
    <name evidence="1" type="ORF">F5Z01DRAFT_290208</name>
</gene>
<dbReference type="Pfam" id="PF06108">
    <property type="entry name" value="DUF952"/>
    <property type="match status" value="1"/>
</dbReference>
<comment type="caution">
    <text evidence="1">The sequence shown here is derived from an EMBL/GenBank/DDBJ whole genome shotgun (WGS) entry which is preliminary data.</text>
</comment>
<proteinExistence type="predicted"/>
<dbReference type="Proteomes" id="UP000887229">
    <property type="component" value="Unassembled WGS sequence"/>
</dbReference>
<dbReference type="SUPFAM" id="SSF56399">
    <property type="entry name" value="ADP-ribosylation"/>
    <property type="match status" value="1"/>
</dbReference>
<name>A0A9P7ZFN9_9HYPO</name>
<dbReference type="Gene3D" id="3.20.170.20">
    <property type="entry name" value="Protein of unknown function DUF952"/>
    <property type="match status" value="1"/>
</dbReference>
<dbReference type="GeneID" id="70289706"/>
<dbReference type="InterPro" id="IPR009297">
    <property type="entry name" value="DUF952"/>
</dbReference>
<dbReference type="AlphaFoldDB" id="A0A9P7ZFN9"/>
<dbReference type="RefSeq" id="XP_046115208.1">
    <property type="nucleotide sequence ID" value="XM_046258803.1"/>
</dbReference>
<reference evidence="1" key="1">
    <citation type="journal article" date="2021" name="IMA Fungus">
        <title>Genomic characterization of three marine fungi, including Emericellopsis atlantica sp. nov. with signatures of a generalist lifestyle and marine biomass degradation.</title>
        <authorList>
            <person name="Hagestad O.C."/>
            <person name="Hou L."/>
            <person name="Andersen J.H."/>
            <person name="Hansen E.H."/>
            <person name="Altermark B."/>
            <person name="Li C."/>
            <person name="Kuhnert E."/>
            <person name="Cox R.J."/>
            <person name="Crous P.W."/>
            <person name="Spatafora J.W."/>
            <person name="Lail K."/>
            <person name="Amirebrahimi M."/>
            <person name="Lipzen A."/>
            <person name="Pangilinan J."/>
            <person name="Andreopoulos W."/>
            <person name="Hayes R.D."/>
            <person name="Ng V."/>
            <person name="Grigoriev I.V."/>
            <person name="Jackson S.A."/>
            <person name="Sutton T.D.S."/>
            <person name="Dobson A.D.W."/>
            <person name="Rama T."/>
        </authorList>
    </citation>
    <scope>NUCLEOTIDE SEQUENCE</scope>
    <source>
        <strain evidence="1">TS7</strain>
    </source>
</reference>
<sequence length="117" mass="13501">MSAENPPQFVYKIVPEAVEEPFPAELPLSELDRKDGFIHLSTAELVLGTCDRYFSHTTKIYLLKLDFAKTVSRTKWENGFPHLYGNFGREEIVDSKAFERSASETWSESLKRSEWLV</sequence>
<dbReference type="PANTHER" id="PTHR34129:SF1">
    <property type="entry name" value="DUF952 DOMAIN-CONTAINING PROTEIN"/>
    <property type="match status" value="1"/>
</dbReference>